<dbReference type="Proteomes" id="UP000005707">
    <property type="component" value="Unassembled WGS sequence"/>
</dbReference>
<dbReference type="PROSITE" id="PS50293">
    <property type="entry name" value="TPR_REGION"/>
    <property type="match status" value="2"/>
</dbReference>
<dbReference type="Gene3D" id="1.25.40.10">
    <property type="entry name" value="Tetratricopeptide repeat domain"/>
    <property type="match status" value="4"/>
</dbReference>
<reference evidence="2 3" key="1">
    <citation type="journal article" date="2011" name="J. Bacteriol.">
        <title>Genome sequence of Haloplasma contractile, an unusual contractile bacterium from a deep-sea anoxic brine lake.</title>
        <authorList>
            <person name="Antunes A."/>
            <person name="Alam I."/>
            <person name="El Dorry H."/>
            <person name="Siam R."/>
            <person name="Robertson A."/>
            <person name="Bajic V.B."/>
            <person name="Stingl U."/>
        </authorList>
    </citation>
    <scope>NUCLEOTIDE SEQUENCE [LARGE SCALE GENOMIC DNA]</scope>
    <source>
        <strain evidence="2 3">SSD-17B</strain>
    </source>
</reference>
<dbReference type="SMART" id="SM00028">
    <property type="entry name" value="TPR"/>
    <property type="match status" value="7"/>
</dbReference>
<dbReference type="eggNOG" id="COG0457">
    <property type="taxonomic scope" value="Bacteria"/>
</dbReference>
<dbReference type="InParanoid" id="U2FL12"/>
<dbReference type="OrthoDB" id="1737781at2"/>
<comment type="caution">
    <text evidence="2">The sequence shown here is derived from an EMBL/GenBank/DDBJ whole genome shotgun (WGS) entry which is preliminary data.</text>
</comment>
<dbReference type="Pfam" id="PF00515">
    <property type="entry name" value="TPR_1"/>
    <property type="match status" value="1"/>
</dbReference>
<sequence length="301" mass="35530">MNENKRLELIYKGNVAWESKKLEAALHYLKEAELIKQEPDLLIDLALIYDELGHVDMAEKYYRKILTIDENNATAYYGIATLYDNKKQYEKAIAYYKEAIELDSSYYSAHFFLANVYDEIGETSKAKAHYEKTIDLCKSYFWAYMNLGQIYERNGENEKALLLFEKAESIDPTNHLIYFNLGVVYKKTGDFKKSISFYKKSLSLSKEYPYTYLNLALLYKDQYNDLNQSLDIYNKGILQHPNHEVLLYNRGCVHAILKEFEKATDDLYKATRNNSNLKSYMYKDQELNHLRETDVFKQKFN</sequence>
<keyword evidence="3" id="KW-1185">Reference proteome</keyword>
<dbReference type="InterPro" id="IPR006597">
    <property type="entry name" value="Sel1-like"/>
</dbReference>
<dbReference type="AlphaFoldDB" id="U2FL12"/>
<feature type="repeat" description="TPR" evidence="1">
    <location>
        <begin position="73"/>
        <end position="106"/>
    </location>
</feature>
<feature type="repeat" description="TPR" evidence="1">
    <location>
        <begin position="175"/>
        <end position="208"/>
    </location>
</feature>
<dbReference type="EMBL" id="AFNU02000001">
    <property type="protein sequence ID" value="ERJ13460.1"/>
    <property type="molecule type" value="Genomic_DNA"/>
</dbReference>
<evidence type="ECO:0000313" key="2">
    <source>
        <dbReference type="EMBL" id="ERJ13460.1"/>
    </source>
</evidence>
<evidence type="ECO:0000256" key="1">
    <source>
        <dbReference type="PROSITE-ProRule" id="PRU00339"/>
    </source>
</evidence>
<accession>U2FL12</accession>
<protein>
    <submittedName>
        <fullName evidence="2">TPR-repeat-containing protein</fullName>
    </submittedName>
</protein>
<proteinExistence type="predicted"/>
<dbReference type="InterPro" id="IPR019734">
    <property type="entry name" value="TPR_rpt"/>
</dbReference>
<dbReference type="Pfam" id="PF13181">
    <property type="entry name" value="TPR_8"/>
    <property type="match status" value="2"/>
</dbReference>
<feature type="repeat" description="TPR" evidence="1">
    <location>
        <begin position="39"/>
        <end position="72"/>
    </location>
</feature>
<reference evidence="2 3" key="2">
    <citation type="journal article" date="2013" name="PLoS ONE">
        <title>INDIGO - INtegrated Data Warehouse of MIcrobial GenOmes with Examples from the Red Sea Extremophiles.</title>
        <authorList>
            <person name="Alam I."/>
            <person name="Antunes A."/>
            <person name="Kamau A.A."/>
            <person name="Ba Alawi W."/>
            <person name="Kalkatawi M."/>
            <person name="Stingl U."/>
            <person name="Bajic V.B."/>
        </authorList>
    </citation>
    <scope>NUCLEOTIDE SEQUENCE [LARGE SCALE GENOMIC DNA]</scope>
    <source>
        <strain evidence="2 3">SSD-17B</strain>
    </source>
</reference>
<dbReference type="SMART" id="SM00671">
    <property type="entry name" value="SEL1"/>
    <property type="match status" value="4"/>
</dbReference>
<dbReference type="STRING" id="1033810.HLPCO_000111"/>
<dbReference type="PANTHER" id="PTHR12558">
    <property type="entry name" value="CELL DIVISION CYCLE 16,23,27"/>
    <property type="match status" value="1"/>
</dbReference>
<organism evidence="2 3">
    <name type="scientific">Haloplasma contractile SSD-17B</name>
    <dbReference type="NCBI Taxonomy" id="1033810"/>
    <lineage>
        <taxon>Bacteria</taxon>
        <taxon>Bacillati</taxon>
        <taxon>Mycoplasmatota</taxon>
        <taxon>Mollicutes</taxon>
        <taxon>Haloplasmatales</taxon>
        <taxon>Haloplasmataceae</taxon>
        <taxon>Haloplasma</taxon>
    </lineage>
</organism>
<name>U2FL12_9MOLU</name>
<dbReference type="InterPro" id="IPR011990">
    <property type="entry name" value="TPR-like_helical_dom_sf"/>
</dbReference>
<dbReference type="Pfam" id="PF13414">
    <property type="entry name" value="TPR_11"/>
    <property type="match status" value="1"/>
</dbReference>
<dbReference type="RefSeq" id="WP_008826434.1">
    <property type="nucleotide sequence ID" value="NZ_AFNU02000001.1"/>
</dbReference>
<evidence type="ECO:0000313" key="3">
    <source>
        <dbReference type="Proteomes" id="UP000005707"/>
    </source>
</evidence>
<dbReference type="SUPFAM" id="SSF48452">
    <property type="entry name" value="TPR-like"/>
    <property type="match status" value="1"/>
</dbReference>
<gene>
    <name evidence="2" type="ORF">HLPCO_000111</name>
</gene>
<feature type="repeat" description="TPR" evidence="1">
    <location>
        <begin position="141"/>
        <end position="174"/>
    </location>
</feature>
<dbReference type="PANTHER" id="PTHR12558:SF13">
    <property type="entry name" value="CELL DIVISION CYCLE PROTEIN 27 HOMOLOG"/>
    <property type="match status" value="1"/>
</dbReference>
<dbReference type="PROSITE" id="PS50005">
    <property type="entry name" value="TPR"/>
    <property type="match status" value="4"/>
</dbReference>
<dbReference type="NCBIfam" id="NF047558">
    <property type="entry name" value="TPR_END_plus"/>
    <property type="match status" value="1"/>
</dbReference>
<keyword evidence="1" id="KW-0802">TPR repeat</keyword>